<gene>
    <name evidence="3" type="ORF">R3P38DRAFT_2866429</name>
</gene>
<dbReference type="PANTHER" id="PTHR24320">
    <property type="entry name" value="RETINOL DEHYDROGENASE"/>
    <property type="match status" value="1"/>
</dbReference>
<evidence type="ECO:0000256" key="1">
    <source>
        <dbReference type="ARBA" id="ARBA00006484"/>
    </source>
</evidence>
<name>A0AAW0DGL1_9AGAR</name>
<comment type="similarity">
    <text evidence="1">Belongs to the short-chain dehydrogenases/reductases (SDR) family.</text>
</comment>
<dbReference type="SUPFAM" id="SSF51735">
    <property type="entry name" value="NAD(P)-binding Rossmann-fold domains"/>
    <property type="match status" value="1"/>
</dbReference>
<keyword evidence="2" id="KW-0560">Oxidoreductase</keyword>
<keyword evidence="4" id="KW-1185">Reference proteome</keyword>
<dbReference type="Pfam" id="PF00106">
    <property type="entry name" value="adh_short"/>
    <property type="match status" value="1"/>
</dbReference>
<dbReference type="Proteomes" id="UP001362999">
    <property type="component" value="Unassembled WGS sequence"/>
</dbReference>
<dbReference type="EMBL" id="JAWWNJ010000008">
    <property type="protein sequence ID" value="KAK7050683.1"/>
    <property type="molecule type" value="Genomic_DNA"/>
</dbReference>
<dbReference type="PANTHER" id="PTHR24320:SF283">
    <property type="entry name" value="RETINOL DEHYDROGENASE 11"/>
    <property type="match status" value="1"/>
</dbReference>
<comment type="caution">
    <text evidence="3">The sequence shown here is derived from an EMBL/GenBank/DDBJ whole genome shotgun (WGS) entry which is preliminary data.</text>
</comment>
<evidence type="ECO:0000256" key="2">
    <source>
        <dbReference type="ARBA" id="ARBA00023002"/>
    </source>
</evidence>
<accession>A0AAW0DGL1</accession>
<organism evidence="3 4">
    <name type="scientific">Favolaschia claudopus</name>
    <dbReference type="NCBI Taxonomy" id="2862362"/>
    <lineage>
        <taxon>Eukaryota</taxon>
        <taxon>Fungi</taxon>
        <taxon>Dikarya</taxon>
        <taxon>Basidiomycota</taxon>
        <taxon>Agaricomycotina</taxon>
        <taxon>Agaricomycetes</taxon>
        <taxon>Agaricomycetidae</taxon>
        <taxon>Agaricales</taxon>
        <taxon>Marasmiineae</taxon>
        <taxon>Mycenaceae</taxon>
        <taxon>Favolaschia</taxon>
    </lineage>
</organism>
<reference evidence="3 4" key="1">
    <citation type="journal article" date="2024" name="J Genomics">
        <title>Draft genome sequencing and assembly of Favolaschia claudopus CIRM-BRFM 2984 isolated from oak limbs.</title>
        <authorList>
            <person name="Navarro D."/>
            <person name="Drula E."/>
            <person name="Chaduli D."/>
            <person name="Cazenave R."/>
            <person name="Ahrendt S."/>
            <person name="Wang J."/>
            <person name="Lipzen A."/>
            <person name="Daum C."/>
            <person name="Barry K."/>
            <person name="Grigoriev I.V."/>
            <person name="Favel A."/>
            <person name="Rosso M.N."/>
            <person name="Martin F."/>
        </authorList>
    </citation>
    <scope>NUCLEOTIDE SEQUENCE [LARGE SCALE GENOMIC DNA]</scope>
    <source>
        <strain evidence="3 4">CIRM-BRFM 2984</strain>
    </source>
</reference>
<dbReference type="InterPro" id="IPR002347">
    <property type="entry name" value="SDR_fam"/>
</dbReference>
<evidence type="ECO:0000313" key="3">
    <source>
        <dbReference type="EMBL" id="KAK7050683.1"/>
    </source>
</evidence>
<dbReference type="GO" id="GO:0016491">
    <property type="term" value="F:oxidoreductase activity"/>
    <property type="evidence" value="ECO:0007669"/>
    <property type="project" value="UniProtKB-KW"/>
</dbReference>
<dbReference type="AlphaFoldDB" id="A0AAW0DGL1"/>
<proteinExistence type="inferred from homology"/>
<dbReference type="Gene3D" id="3.40.50.720">
    <property type="entry name" value="NAD(P)-binding Rossmann-like Domain"/>
    <property type="match status" value="1"/>
</dbReference>
<dbReference type="InterPro" id="IPR036291">
    <property type="entry name" value="NAD(P)-bd_dom_sf"/>
</dbReference>
<protein>
    <submittedName>
        <fullName evidence="3">Short-chain dehydrogenase/reductase family protein</fullName>
    </submittedName>
</protein>
<evidence type="ECO:0000313" key="4">
    <source>
        <dbReference type="Proteomes" id="UP001362999"/>
    </source>
</evidence>
<sequence>MSSYPTFSFHTTADEVATAFSEIIAGKNVLVTGTSLNGIGFDTARVIAKYANLVVITGYNEDRLKLTEEAIKKEIPSANIRRLILDLSSLAAVRSAAAEVNSWPEPLHVLINNAAAIIAPFKLTVDNLENQIATGHIGPFLLTKLLTPKLLAAHSATYTPRVVFLSSVGHALSPGINFATLGHPDEKQFQSMAAYYDTKAANVLTAVELSRRAKGRVLAYSLHPGAIFTKIMQKEEAPAGLQAIGVLDEKGQPKDESIFKSIPQGAATTVVAAFDPRIEGAAGAYLNDCVLANELVSAFCSDPANADKLWEVTEEIIGEKFEFSS</sequence>